<keyword evidence="4" id="KW-1185">Reference proteome</keyword>
<feature type="domain" description="Glycosyltransferase subfamily 4-like N-terminal" evidence="2">
    <location>
        <begin position="14"/>
        <end position="146"/>
    </location>
</feature>
<name>A0ABZ0TRP9_9SPHI</name>
<dbReference type="Proteomes" id="UP001324380">
    <property type="component" value="Chromosome"/>
</dbReference>
<dbReference type="Pfam" id="PF13477">
    <property type="entry name" value="Glyco_trans_4_2"/>
    <property type="match status" value="1"/>
</dbReference>
<dbReference type="SUPFAM" id="SSF53756">
    <property type="entry name" value="UDP-Glycosyltransferase/glycogen phosphorylase"/>
    <property type="match status" value="1"/>
</dbReference>
<evidence type="ECO:0000259" key="1">
    <source>
        <dbReference type="Pfam" id="PF00534"/>
    </source>
</evidence>
<dbReference type="InterPro" id="IPR028098">
    <property type="entry name" value="Glyco_trans_4-like_N"/>
</dbReference>
<dbReference type="InterPro" id="IPR001296">
    <property type="entry name" value="Glyco_trans_1"/>
</dbReference>
<organism evidence="3 4">
    <name type="scientific">Mucilaginibacter sabulilitoris</name>
    <dbReference type="NCBI Taxonomy" id="1173583"/>
    <lineage>
        <taxon>Bacteria</taxon>
        <taxon>Pseudomonadati</taxon>
        <taxon>Bacteroidota</taxon>
        <taxon>Sphingobacteriia</taxon>
        <taxon>Sphingobacteriales</taxon>
        <taxon>Sphingobacteriaceae</taxon>
        <taxon>Mucilaginibacter</taxon>
    </lineage>
</organism>
<dbReference type="EMBL" id="CP139558">
    <property type="protein sequence ID" value="WPU95803.1"/>
    <property type="molecule type" value="Genomic_DNA"/>
</dbReference>
<gene>
    <name evidence="3" type="ORF">SNE25_09765</name>
</gene>
<keyword evidence="3" id="KW-0328">Glycosyltransferase</keyword>
<reference evidence="3 4" key="1">
    <citation type="submission" date="2023-11" db="EMBL/GenBank/DDBJ databases">
        <title>Analysis of the Genomes of Mucilaginibacter gossypii cycad 4 and M. sabulilitoris SNA2: microbes with the potential for plant growth promotion.</title>
        <authorList>
            <person name="Hirsch A.M."/>
            <person name="Humm E."/>
            <person name="Rubbi M."/>
            <person name="Del Vecchio G."/>
            <person name="Ha S.M."/>
            <person name="Pellegrini M."/>
            <person name="Gunsalus R.P."/>
        </authorList>
    </citation>
    <scope>NUCLEOTIDE SEQUENCE [LARGE SCALE GENOMIC DNA]</scope>
    <source>
        <strain evidence="3 4">SNA2</strain>
    </source>
</reference>
<dbReference type="PANTHER" id="PTHR12526">
    <property type="entry name" value="GLYCOSYLTRANSFERASE"/>
    <property type="match status" value="1"/>
</dbReference>
<sequence length="394" mass="44703">MRLVLIITDYGSFNNFLSEVAVELLKQGNDVHVICSGLKIYNYQDKYPYESMGIVFHFLNFPRSFNLLSQLTASKAIGKKVYEINPDLVNVHFTTGIFTTVIWKKLPFFTIGTIHGLGYPVIQGRLMRKIFKFVEKICFKRVDQIYLLNNLDFNLVKALHPMKAFKYNSYGVGCDLEKFNPDKINPSLRRDSRNSLSINADDFVLAFTGRFVTFKGFDILVKAMISIIKDAGLQDIRLLLIGGEDPAHKSGLSDEEEYFYKNHPQIIPIGFTGEVEQYLAMTDLFVFPSFKEGMPVCIMEALSMGIPVITSDSRGCNDLISDHFNGLLLSNPPSVEETQAAILKLYYDRILLKNLSSNALINRNQLSRDTYAQEQISIYKKILSISTQVISDSD</sequence>
<accession>A0ABZ0TRP9</accession>
<dbReference type="RefSeq" id="WP_321564909.1">
    <property type="nucleotide sequence ID" value="NZ_CP139558.1"/>
</dbReference>
<keyword evidence="3" id="KW-0808">Transferase</keyword>
<dbReference type="EC" id="2.4.-.-" evidence="3"/>
<evidence type="ECO:0000313" key="3">
    <source>
        <dbReference type="EMBL" id="WPU95803.1"/>
    </source>
</evidence>
<protein>
    <submittedName>
        <fullName evidence="3">Glycosyltransferase</fullName>
        <ecNumber evidence="3">2.4.-.-</ecNumber>
    </submittedName>
</protein>
<dbReference type="Pfam" id="PF00534">
    <property type="entry name" value="Glycos_transf_1"/>
    <property type="match status" value="1"/>
</dbReference>
<evidence type="ECO:0000313" key="4">
    <source>
        <dbReference type="Proteomes" id="UP001324380"/>
    </source>
</evidence>
<evidence type="ECO:0000259" key="2">
    <source>
        <dbReference type="Pfam" id="PF13477"/>
    </source>
</evidence>
<dbReference type="GO" id="GO:0016757">
    <property type="term" value="F:glycosyltransferase activity"/>
    <property type="evidence" value="ECO:0007669"/>
    <property type="project" value="UniProtKB-KW"/>
</dbReference>
<proteinExistence type="predicted"/>
<dbReference type="Gene3D" id="3.40.50.2000">
    <property type="entry name" value="Glycogen Phosphorylase B"/>
    <property type="match status" value="2"/>
</dbReference>
<feature type="domain" description="Glycosyl transferase family 1" evidence="1">
    <location>
        <begin position="190"/>
        <end position="359"/>
    </location>
</feature>